<evidence type="ECO:0000313" key="2">
    <source>
        <dbReference type="EMBL" id="GAA2441298.1"/>
    </source>
</evidence>
<gene>
    <name evidence="2" type="ORF">GCM10010421_34990</name>
</gene>
<evidence type="ECO:0000313" key="3">
    <source>
        <dbReference type="Proteomes" id="UP001500460"/>
    </source>
</evidence>
<name>A0ABN3JV63_9ACTN</name>
<proteinExistence type="predicted"/>
<dbReference type="Proteomes" id="UP001500460">
    <property type="component" value="Unassembled WGS sequence"/>
</dbReference>
<accession>A0ABN3JV63</accession>
<feature type="compositionally biased region" description="Basic and acidic residues" evidence="1">
    <location>
        <begin position="24"/>
        <end position="44"/>
    </location>
</feature>
<keyword evidence="3" id="KW-1185">Reference proteome</keyword>
<comment type="caution">
    <text evidence="2">The sequence shown here is derived from an EMBL/GenBank/DDBJ whole genome shotgun (WGS) entry which is preliminary data.</text>
</comment>
<feature type="region of interest" description="Disordered" evidence="1">
    <location>
        <begin position="24"/>
        <end position="126"/>
    </location>
</feature>
<evidence type="ECO:0000256" key="1">
    <source>
        <dbReference type="SAM" id="MobiDB-lite"/>
    </source>
</evidence>
<protein>
    <submittedName>
        <fullName evidence="2">Uncharacterized protein</fullName>
    </submittedName>
</protein>
<reference evidence="2 3" key="1">
    <citation type="journal article" date="2019" name="Int. J. Syst. Evol. Microbiol.">
        <title>The Global Catalogue of Microorganisms (GCM) 10K type strain sequencing project: providing services to taxonomists for standard genome sequencing and annotation.</title>
        <authorList>
            <consortium name="The Broad Institute Genomics Platform"/>
            <consortium name="The Broad Institute Genome Sequencing Center for Infectious Disease"/>
            <person name="Wu L."/>
            <person name="Ma J."/>
        </authorList>
    </citation>
    <scope>NUCLEOTIDE SEQUENCE [LARGE SCALE GENOMIC DNA]</scope>
    <source>
        <strain evidence="2 3">JCM 6922</strain>
    </source>
</reference>
<dbReference type="EMBL" id="BAAATK010000021">
    <property type="protein sequence ID" value="GAA2441298.1"/>
    <property type="molecule type" value="Genomic_DNA"/>
</dbReference>
<sequence length="126" mass="13863">MSHLDDLFAGVAVALTDDILDRLPRPVRPSDGRHVDCAAGDARRATSPKGAARRCRPRGAARPCPCGPWSVDALSRRSPRRADRARGRRPPRPAGGVAEKGRPFRPPSATPHQPKRRQKAQMQLYF</sequence>
<organism evidence="2 3">
    <name type="scientific">Streptomyces glaucus</name>
    <dbReference type="NCBI Taxonomy" id="284029"/>
    <lineage>
        <taxon>Bacteria</taxon>
        <taxon>Bacillati</taxon>
        <taxon>Actinomycetota</taxon>
        <taxon>Actinomycetes</taxon>
        <taxon>Kitasatosporales</taxon>
        <taxon>Streptomycetaceae</taxon>
        <taxon>Streptomyces</taxon>
    </lineage>
</organism>